<comment type="caution">
    <text evidence="8">The sequence shown here is derived from an EMBL/GenBank/DDBJ whole genome shotgun (WGS) entry which is preliminary data.</text>
</comment>
<keyword evidence="6 7" id="KW-0472">Membrane</keyword>
<comment type="subcellular location">
    <subcellularLocation>
        <location evidence="1">Cell membrane</location>
        <topology evidence="1">Multi-pass membrane protein</topology>
    </subcellularLocation>
</comment>
<feature type="transmembrane region" description="Helical" evidence="7">
    <location>
        <begin position="161"/>
        <end position="187"/>
    </location>
</feature>
<sequence length="360" mass="39324">MDVALVALVVLWWALIVYAVLGGADFGAGFWDLFAVGQSAKKQHQLINHALGPVWEANHVWLIFLIVGLFNVFPSAFYALSIALFFPFTIVLIGIVLRGSAFVYRYYALDESGLFARIWSRVFSATSVITPFFLGLSAAAVASGKLISSNGVPQANYLAAYFSPFALVIGVMAVALCATLAAIYLVVEARDTENDEALTESYRMKALIMGAITAVLGALGLLLSISEAPTIWQGMLTRAIPVVVATMLIGLATAITLFRRSYRIARILIIAETAFLLGSWGLSQYPYIIPPFYTIANSANEPTVIKVLLIGIVCGLVILLPSLYYLFSVFKLPYPIPGLRRSEQARQTQERKKNEMVHPS</sequence>
<evidence type="ECO:0000313" key="9">
    <source>
        <dbReference type="Proteomes" id="UP000287188"/>
    </source>
</evidence>
<dbReference type="GO" id="GO:0019646">
    <property type="term" value="P:aerobic electron transport chain"/>
    <property type="evidence" value="ECO:0007669"/>
    <property type="project" value="TreeGrafter"/>
</dbReference>
<feature type="transmembrane region" description="Helical" evidence="7">
    <location>
        <begin position="207"/>
        <end position="226"/>
    </location>
</feature>
<feature type="transmembrane region" description="Helical" evidence="7">
    <location>
        <begin position="265"/>
        <end position="283"/>
    </location>
</feature>
<proteinExistence type="inferred from homology"/>
<dbReference type="InterPro" id="IPR003317">
    <property type="entry name" value="Cyt-d_oxidase_su2"/>
</dbReference>
<feature type="transmembrane region" description="Helical" evidence="7">
    <location>
        <begin position="76"/>
        <end position="97"/>
    </location>
</feature>
<reference evidence="9" key="1">
    <citation type="submission" date="2018-12" db="EMBL/GenBank/DDBJ databases">
        <title>Tengunoibacter tsumagoiensis gen. nov., sp. nov., Dictyobacter kobayashii sp. nov., D. alpinus sp. nov., and D. joshuensis sp. nov. and description of Dictyobacteraceae fam. nov. within the order Ktedonobacterales isolated from Tengu-no-mugimeshi.</title>
        <authorList>
            <person name="Wang C.M."/>
            <person name="Zheng Y."/>
            <person name="Sakai Y."/>
            <person name="Toyoda A."/>
            <person name="Minakuchi Y."/>
            <person name="Abe K."/>
            <person name="Yokota A."/>
            <person name="Yabe S."/>
        </authorList>
    </citation>
    <scope>NUCLEOTIDE SEQUENCE [LARGE SCALE GENOMIC DNA]</scope>
    <source>
        <strain evidence="9">Uno11</strain>
    </source>
</reference>
<keyword evidence="5 7" id="KW-1133">Transmembrane helix</keyword>
<dbReference type="Proteomes" id="UP000287188">
    <property type="component" value="Unassembled WGS sequence"/>
</dbReference>
<dbReference type="EMBL" id="BIFS01000001">
    <property type="protein sequence ID" value="GCE20252.1"/>
    <property type="molecule type" value="Genomic_DNA"/>
</dbReference>
<dbReference type="GO" id="GO:0009055">
    <property type="term" value="F:electron transfer activity"/>
    <property type="evidence" value="ECO:0007669"/>
    <property type="project" value="TreeGrafter"/>
</dbReference>
<dbReference type="OrthoDB" id="9776710at2"/>
<keyword evidence="4 7" id="KW-0812">Transmembrane</keyword>
<evidence type="ECO:0000256" key="4">
    <source>
        <dbReference type="ARBA" id="ARBA00022692"/>
    </source>
</evidence>
<comment type="similarity">
    <text evidence="2">Belongs to the cytochrome ubiquinol oxidase subunit 2 family.</text>
</comment>
<dbReference type="GO" id="GO:0016682">
    <property type="term" value="F:oxidoreductase activity, acting on diphenols and related substances as donors, oxygen as acceptor"/>
    <property type="evidence" value="ECO:0007669"/>
    <property type="project" value="TreeGrafter"/>
</dbReference>
<keyword evidence="9" id="KW-1185">Reference proteome</keyword>
<dbReference type="PANTHER" id="PTHR43141">
    <property type="entry name" value="CYTOCHROME BD2 SUBUNIT II"/>
    <property type="match status" value="1"/>
</dbReference>
<name>A0A402AME7_9CHLR</name>
<evidence type="ECO:0000256" key="2">
    <source>
        <dbReference type="ARBA" id="ARBA00007543"/>
    </source>
</evidence>
<dbReference type="Pfam" id="PF02322">
    <property type="entry name" value="Cyt_bd_oxida_II"/>
    <property type="match status" value="1"/>
</dbReference>
<gene>
    <name evidence="8" type="ORF">KDK_40520</name>
</gene>
<dbReference type="GO" id="GO:0005886">
    <property type="term" value="C:plasma membrane"/>
    <property type="evidence" value="ECO:0007669"/>
    <property type="project" value="UniProtKB-SubCell"/>
</dbReference>
<dbReference type="GO" id="GO:0070069">
    <property type="term" value="C:cytochrome complex"/>
    <property type="evidence" value="ECO:0007669"/>
    <property type="project" value="TreeGrafter"/>
</dbReference>
<evidence type="ECO:0000256" key="5">
    <source>
        <dbReference type="ARBA" id="ARBA00022989"/>
    </source>
</evidence>
<keyword evidence="3" id="KW-1003">Cell membrane</keyword>
<feature type="transmembrane region" description="Helical" evidence="7">
    <location>
        <begin position="303"/>
        <end position="327"/>
    </location>
</feature>
<feature type="transmembrane region" description="Helical" evidence="7">
    <location>
        <begin position="12"/>
        <end position="34"/>
    </location>
</feature>
<dbReference type="PANTHER" id="PTHR43141:SF4">
    <property type="entry name" value="CYTOCHROME BD2 SUBUNIT II"/>
    <property type="match status" value="1"/>
</dbReference>
<feature type="transmembrane region" description="Helical" evidence="7">
    <location>
        <begin position="118"/>
        <end position="141"/>
    </location>
</feature>
<feature type="transmembrane region" description="Helical" evidence="7">
    <location>
        <begin position="238"/>
        <end position="258"/>
    </location>
</feature>
<accession>A0A402AME7</accession>
<evidence type="ECO:0000256" key="7">
    <source>
        <dbReference type="SAM" id="Phobius"/>
    </source>
</evidence>
<evidence type="ECO:0000256" key="6">
    <source>
        <dbReference type="ARBA" id="ARBA00023136"/>
    </source>
</evidence>
<evidence type="ECO:0000256" key="3">
    <source>
        <dbReference type="ARBA" id="ARBA00022475"/>
    </source>
</evidence>
<evidence type="ECO:0000256" key="1">
    <source>
        <dbReference type="ARBA" id="ARBA00004651"/>
    </source>
</evidence>
<evidence type="ECO:0000313" key="8">
    <source>
        <dbReference type="EMBL" id="GCE20252.1"/>
    </source>
</evidence>
<protein>
    <submittedName>
        <fullName evidence="8">Cytochrome D ubiquinol oxidase subunit II</fullName>
    </submittedName>
</protein>
<organism evidence="8 9">
    <name type="scientific">Dictyobacter kobayashii</name>
    <dbReference type="NCBI Taxonomy" id="2014872"/>
    <lineage>
        <taxon>Bacteria</taxon>
        <taxon>Bacillati</taxon>
        <taxon>Chloroflexota</taxon>
        <taxon>Ktedonobacteria</taxon>
        <taxon>Ktedonobacterales</taxon>
        <taxon>Dictyobacteraceae</taxon>
        <taxon>Dictyobacter</taxon>
    </lineage>
</organism>
<dbReference type="RefSeq" id="WP_126551953.1">
    <property type="nucleotide sequence ID" value="NZ_BIFS01000001.1"/>
</dbReference>
<dbReference type="AlphaFoldDB" id="A0A402AME7"/>